<evidence type="ECO:0000313" key="4">
    <source>
        <dbReference type="Proteomes" id="UP000649799"/>
    </source>
</evidence>
<dbReference type="InterPro" id="IPR017853">
    <property type="entry name" value="GH"/>
</dbReference>
<feature type="domain" description="Putative collagen-binding" evidence="1">
    <location>
        <begin position="355"/>
        <end position="444"/>
    </location>
</feature>
<dbReference type="SUPFAM" id="SSF51445">
    <property type="entry name" value="(Trans)glycosidases"/>
    <property type="match status" value="1"/>
</dbReference>
<gene>
    <name evidence="3" type="ORF">G9Q97_07260</name>
</gene>
<feature type="domain" description="Apiosidase-like catalytic" evidence="2">
    <location>
        <begin position="28"/>
        <end position="350"/>
    </location>
</feature>
<sequence length="458" mass="52433">MKRISLLLTALLLAIFANGQALPYLKLSENHRYLVTEDNQPFFWLGDTAWELIHRLDKVEIDRYLQDRADKGFNLIQTVILAELDGLNTPNAYGEKPLIDNNPEKLNEAYFELVDYLVEKAGQMGLYVGLLPTWGDKINKKWGTGPEIFTPGNAEKYGELLAKRYKDHSNLVWILGGDRAMENDTHYQIIRSMAKGIRSFDKQHLMSFHPVGGKKATDFFSEDDWLDMDMFQSGHSRKAQDYQYVLEARESGRTRPVINGEARYENIPDRFWEEKHYGWLDDADVRIAGYWSMLSGAAGYTYGCNDVWQMYDSNRAPNINARTGWQVALSLPGASQMGYMKCIFEALPWQQLQLDQNLILDENPENESYMLASKTEKADLILAYTPTGAPLTIDLTKMSSGTISAWWFNPRNGKMVFIGDFDTGNSQKFTPWSRGWGSDYLLLLVDKNKAFDFSGFKE</sequence>
<dbReference type="Proteomes" id="UP000649799">
    <property type="component" value="Unassembled WGS sequence"/>
</dbReference>
<dbReference type="Pfam" id="PF13204">
    <property type="entry name" value="Apiosidase"/>
    <property type="match status" value="1"/>
</dbReference>
<dbReference type="RefSeq" id="WP_166144705.1">
    <property type="nucleotide sequence ID" value="NZ_JAANYN010000002.1"/>
</dbReference>
<dbReference type="InterPro" id="IPR024749">
    <property type="entry name" value="Collagen-bd_put"/>
</dbReference>
<dbReference type="PANTHER" id="PTHR37836:SF3">
    <property type="entry name" value="ENDOGLUCANASE"/>
    <property type="match status" value="1"/>
</dbReference>
<dbReference type="Pfam" id="PF12904">
    <property type="entry name" value="Collagen_bind_2"/>
    <property type="match status" value="1"/>
</dbReference>
<keyword evidence="4" id="KW-1185">Reference proteome</keyword>
<reference evidence="3 4" key="1">
    <citation type="submission" date="2020-03" db="EMBL/GenBank/DDBJ databases">
        <title>Cyclobacterium plantarum sp. nov., a marine bacterium isolated from a coastal-marine wetland.</title>
        <authorList>
            <person name="Sanchez-Porro C."/>
            <person name="Ventosa A."/>
            <person name="Amoozegar M."/>
        </authorList>
    </citation>
    <scope>NUCLEOTIDE SEQUENCE [LARGE SCALE GENOMIC DNA]</scope>
    <source>
        <strain evidence="3 4">GBPx2</strain>
    </source>
</reference>
<dbReference type="PANTHER" id="PTHR37836">
    <property type="entry name" value="LMO1036 PROTEIN"/>
    <property type="match status" value="1"/>
</dbReference>
<evidence type="ECO:0000313" key="3">
    <source>
        <dbReference type="EMBL" id="NHE56610.1"/>
    </source>
</evidence>
<proteinExistence type="predicted"/>
<evidence type="ECO:0000259" key="1">
    <source>
        <dbReference type="Pfam" id="PF12904"/>
    </source>
</evidence>
<dbReference type="InterPro" id="IPR025277">
    <property type="entry name" value="Apiosidase-like_cat_dom"/>
</dbReference>
<protein>
    <submittedName>
        <fullName evidence="3">DUF4038 domain-containing protein</fullName>
    </submittedName>
</protein>
<name>A0ABX0H447_9BACT</name>
<organism evidence="3 4">
    <name type="scientific">Cyclobacterium plantarum</name>
    <dbReference type="NCBI Taxonomy" id="2716263"/>
    <lineage>
        <taxon>Bacteria</taxon>
        <taxon>Pseudomonadati</taxon>
        <taxon>Bacteroidota</taxon>
        <taxon>Cytophagia</taxon>
        <taxon>Cytophagales</taxon>
        <taxon>Cyclobacteriaceae</taxon>
        <taxon>Cyclobacterium</taxon>
    </lineage>
</organism>
<comment type="caution">
    <text evidence="3">The sequence shown here is derived from an EMBL/GenBank/DDBJ whole genome shotgun (WGS) entry which is preliminary data.</text>
</comment>
<dbReference type="EMBL" id="JAANYN010000002">
    <property type="protein sequence ID" value="NHE56610.1"/>
    <property type="molecule type" value="Genomic_DNA"/>
</dbReference>
<dbReference type="Gene3D" id="3.20.20.80">
    <property type="entry name" value="Glycosidases"/>
    <property type="match status" value="1"/>
</dbReference>
<accession>A0ABX0H447</accession>
<evidence type="ECO:0000259" key="2">
    <source>
        <dbReference type="Pfam" id="PF13204"/>
    </source>
</evidence>